<keyword evidence="2" id="KW-1185">Reference proteome</keyword>
<evidence type="ECO:0000313" key="2">
    <source>
        <dbReference type="Proteomes" id="UP000636800"/>
    </source>
</evidence>
<comment type="caution">
    <text evidence="1">The sequence shown here is derived from an EMBL/GenBank/DDBJ whole genome shotgun (WGS) entry which is preliminary data.</text>
</comment>
<organism evidence="1 2">
    <name type="scientific">Vanilla planifolia</name>
    <name type="common">Vanilla</name>
    <dbReference type="NCBI Taxonomy" id="51239"/>
    <lineage>
        <taxon>Eukaryota</taxon>
        <taxon>Viridiplantae</taxon>
        <taxon>Streptophyta</taxon>
        <taxon>Embryophyta</taxon>
        <taxon>Tracheophyta</taxon>
        <taxon>Spermatophyta</taxon>
        <taxon>Magnoliopsida</taxon>
        <taxon>Liliopsida</taxon>
        <taxon>Asparagales</taxon>
        <taxon>Orchidaceae</taxon>
        <taxon>Vanilloideae</taxon>
        <taxon>Vanilleae</taxon>
        <taxon>Vanilla</taxon>
    </lineage>
</organism>
<accession>A0A835PKE1</accession>
<name>A0A835PKE1_VANPL</name>
<gene>
    <name evidence="1" type="ORF">HPP92_026261</name>
</gene>
<evidence type="ECO:0000313" key="1">
    <source>
        <dbReference type="EMBL" id="KAG0451842.1"/>
    </source>
</evidence>
<dbReference type="AlphaFoldDB" id="A0A835PKE1"/>
<protein>
    <submittedName>
        <fullName evidence="1">Uncharacterized protein</fullName>
    </submittedName>
</protein>
<reference evidence="1 2" key="1">
    <citation type="journal article" date="2020" name="Nat. Food">
        <title>A phased Vanilla planifolia genome enables genetic improvement of flavour and production.</title>
        <authorList>
            <person name="Hasing T."/>
            <person name="Tang H."/>
            <person name="Brym M."/>
            <person name="Khazi F."/>
            <person name="Huang T."/>
            <person name="Chambers A.H."/>
        </authorList>
    </citation>
    <scope>NUCLEOTIDE SEQUENCE [LARGE SCALE GENOMIC DNA]</scope>
    <source>
        <tissue evidence="1">Leaf</tissue>
    </source>
</reference>
<dbReference type="EMBL" id="JADCNL010000042">
    <property type="protein sequence ID" value="KAG0451842.1"/>
    <property type="molecule type" value="Genomic_DNA"/>
</dbReference>
<dbReference type="Proteomes" id="UP000636800">
    <property type="component" value="Unassembled WGS sequence"/>
</dbReference>
<sequence length="70" mass="7863">MSKPVKTHNTRRPCLQQRHENPLIVCLLVDSTEARRWPAAPHRSAIATTCSHSRRLAVDVGIIDPLGRMP</sequence>
<dbReference type="OrthoDB" id="772256at2759"/>
<proteinExistence type="predicted"/>